<dbReference type="OrthoDB" id="10250105at2759"/>
<dbReference type="NCBIfam" id="TIGR00121">
    <property type="entry name" value="birA_ligase"/>
    <property type="match status" value="1"/>
</dbReference>
<proteinExistence type="inferred from homology"/>
<keyword evidence="5" id="KW-1185">Reference proteome</keyword>
<dbReference type="VEuPathDB" id="FungiDB:ASPVEDRAFT_61765"/>
<keyword evidence="2" id="KW-0436">Ligase</keyword>
<dbReference type="EMBL" id="KV878128">
    <property type="protein sequence ID" value="OJJ01354.1"/>
    <property type="molecule type" value="Genomic_DNA"/>
</dbReference>
<dbReference type="RefSeq" id="XP_040667116.1">
    <property type="nucleotide sequence ID" value="XM_040815582.1"/>
</dbReference>
<dbReference type="GO" id="GO:0005737">
    <property type="term" value="C:cytoplasm"/>
    <property type="evidence" value="ECO:0007669"/>
    <property type="project" value="TreeGrafter"/>
</dbReference>
<dbReference type="Proteomes" id="UP000184073">
    <property type="component" value="Unassembled WGS sequence"/>
</dbReference>
<dbReference type="GO" id="GO:0004077">
    <property type="term" value="F:biotin--[biotin carboxyl-carrier protein] ligase activity"/>
    <property type="evidence" value="ECO:0007669"/>
    <property type="project" value="InterPro"/>
</dbReference>
<sequence>MATTNTNTAGTKINVLVYSGDGTTVESVRHCLYTLRRLLAAHYAVIPVTAEMLIKEPWTLTCALLVIPGGADLGYCRALNGAGNRRIEQFVRRGGAYIGFCAGGYYGTKHCEFEVGDKTLQVIGDRELAFYPGTCRGGAFRGFVYHSEAGARAAQLTVSKESLNSGAVPTNFRSYYNGGGVFVDAPSYADKGIEVLASYAERLNVNPGSGAAAVVYCPVGDGAAILTGPHPEFAAVNLNPKNGGPEYAETIEALAADDKARTDFLKACLLKLGLQVAQDTTHVPSLSSLHFSSSSGDTERVLKSLEQLVGDGEYLKDEYDTFKIEKSGVYSMGSLAESLPAESKDSGSETTESEGIVDYQAIIKRLVVHDDIPSSKMTPYFNHHAFYTHLRDYQAKSKEGASLFGSNLLYGEVLTSTNTVLEKNGKLLRNLPAGTTATATTQVAGRGRGSNVWVSPAGSLMFSTVVRHPMAKMQSAPVVLIQYLAALAVVQGVQSYDEDYKSIPIKVKWPNDVYALDPEQPEHKKQYTKICGILVNSQYSSNEYTSVVGIGINTTNALPTTSIAALASRFVGRRAAPVTLEKLLARILTVFEDLHIRFLRTGFDRSFEEMYYDAWLHTNQIVTLEAEGGVRAKIKGVTRDYGLLLAEELGWDERPTGRVWQLQSDSNSFDFMRGLVKRKIN</sequence>
<dbReference type="PANTHER" id="PTHR12835:SF5">
    <property type="entry name" value="BIOTIN--PROTEIN LIGASE"/>
    <property type="match status" value="1"/>
</dbReference>
<dbReference type="GeneID" id="63731093"/>
<protein>
    <recommendedName>
        <fullName evidence="3">BPL/LPL catalytic domain-containing protein</fullName>
    </recommendedName>
</protein>
<dbReference type="Pfam" id="PF09825">
    <property type="entry name" value="BPL_N"/>
    <property type="match status" value="1"/>
</dbReference>
<dbReference type="InterPro" id="IPR045864">
    <property type="entry name" value="aa-tRNA-synth_II/BPL/LPL"/>
</dbReference>
<dbReference type="InterPro" id="IPR019197">
    <property type="entry name" value="Biotin-prot_ligase_N"/>
</dbReference>
<reference evidence="5" key="1">
    <citation type="journal article" date="2017" name="Genome Biol.">
        <title>Comparative genomics reveals high biological diversity and specific adaptations in the industrially and medically important fungal genus Aspergillus.</title>
        <authorList>
            <person name="de Vries R.P."/>
            <person name="Riley R."/>
            <person name="Wiebenga A."/>
            <person name="Aguilar-Osorio G."/>
            <person name="Amillis S."/>
            <person name="Uchima C.A."/>
            <person name="Anderluh G."/>
            <person name="Asadollahi M."/>
            <person name="Askin M."/>
            <person name="Barry K."/>
            <person name="Battaglia E."/>
            <person name="Bayram O."/>
            <person name="Benocci T."/>
            <person name="Braus-Stromeyer S.A."/>
            <person name="Caldana C."/>
            <person name="Canovas D."/>
            <person name="Cerqueira G.C."/>
            <person name="Chen F."/>
            <person name="Chen W."/>
            <person name="Choi C."/>
            <person name="Clum A."/>
            <person name="Dos Santos R.A."/>
            <person name="Damasio A.R."/>
            <person name="Diallinas G."/>
            <person name="Emri T."/>
            <person name="Fekete E."/>
            <person name="Flipphi M."/>
            <person name="Freyberg S."/>
            <person name="Gallo A."/>
            <person name="Gournas C."/>
            <person name="Habgood R."/>
            <person name="Hainaut M."/>
            <person name="Harispe M.L."/>
            <person name="Henrissat B."/>
            <person name="Hilden K.S."/>
            <person name="Hope R."/>
            <person name="Hossain A."/>
            <person name="Karabika E."/>
            <person name="Karaffa L."/>
            <person name="Karanyi Z."/>
            <person name="Krasevec N."/>
            <person name="Kuo A."/>
            <person name="Kusch H."/>
            <person name="LaButti K."/>
            <person name="Lagendijk E.L."/>
            <person name="Lapidus A."/>
            <person name="Levasseur A."/>
            <person name="Lindquist E."/>
            <person name="Lipzen A."/>
            <person name="Logrieco A.F."/>
            <person name="MacCabe A."/>
            <person name="Maekelae M.R."/>
            <person name="Malavazi I."/>
            <person name="Melin P."/>
            <person name="Meyer V."/>
            <person name="Mielnichuk N."/>
            <person name="Miskei M."/>
            <person name="Molnar A.P."/>
            <person name="Mule G."/>
            <person name="Ngan C.Y."/>
            <person name="Orejas M."/>
            <person name="Orosz E."/>
            <person name="Ouedraogo J.P."/>
            <person name="Overkamp K.M."/>
            <person name="Park H.-S."/>
            <person name="Perrone G."/>
            <person name="Piumi F."/>
            <person name="Punt P.J."/>
            <person name="Ram A.F."/>
            <person name="Ramon A."/>
            <person name="Rauscher S."/>
            <person name="Record E."/>
            <person name="Riano-Pachon D.M."/>
            <person name="Robert V."/>
            <person name="Roehrig J."/>
            <person name="Ruller R."/>
            <person name="Salamov A."/>
            <person name="Salih N.S."/>
            <person name="Samson R.A."/>
            <person name="Sandor E."/>
            <person name="Sanguinetti M."/>
            <person name="Schuetze T."/>
            <person name="Sepcic K."/>
            <person name="Shelest E."/>
            <person name="Sherlock G."/>
            <person name="Sophianopoulou V."/>
            <person name="Squina F.M."/>
            <person name="Sun H."/>
            <person name="Susca A."/>
            <person name="Todd R.B."/>
            <person name="Tsang A."/>
            <person name="Unkles S.E."/>
            <person name="van de Wiele N."/>
            <person name="van Rossen-Uffink D."/>
            <person name="Oliveira J.V."/>
            <person name="Vesth T.C."/>
            <person name="Visser J."/>
            <person name="Yu J.-H."/>
            <person name="Zhou M."/>
            <person name="Andersen M.R."/>
            <person name="Archer D.B."/>
            <person name="Baker S.E."/>
            <person name="Benoit I."/>
            <person name="Brakhage A.A."/>
            <person name="Braus G.H."/>
            <person name="Fischer R."/>
            <person name="Frisvad J.C."/>
            <person name="Goldman G.H."/>
            <person name="Houbraken J."/>
            <person name="Oakley B."/>
            <person name="Pocsi I."/>
            <person name="Scazzocchio C."/>
            <person name="Seiboth B."/>
            <person name="vanKuyk P.A."/>
            <person name="Wortman J."/>
            <person name="Dyer P.S."/>
            <person name="Grigoriev I.V."/>
        </authorList>
    </citation>
    <scope>NUCLEOTIDE SEQUENCE [LARGE SCALE GENOMIC DNA]</scope>
    <source>
        <strain evidence="5">CBS 583.65</strain>
    </source>
</reference>
<evidence type="ECO:0000256" key="1">
    <source>
        <dbReference type="ARBA" id="ARBA00009934"/>
    </source>
</evidence>
<dbReference type="Gene3D" id="3.40.50.880">
    <property type="match status" value="1"/>
</dbReference>
<evidence type="ECO:0000259" key="3">
    <source>
        <dbReference type="PROSITE" id="PS51733"/>
    </source>
</evidence>
<organism evidence="4 5">
    <name type="scientific">Aspergillus versicolor CBS 583.65</name>
    <dbReference type="NCBI Taxonomy" id="1036611"/>
    <lineage>
        <taxon>Eukaryota</taxon>
        <taxon>Fungi</taxon>
        <taxon>Dikarya</taxon>
        <taxon>Ascomycota</taxon>
        <taxon>Pezizomycotina</taxon>
        <taxon>Eurotiomycetes</taxon>
        <taxon>Eurotiomycetidae</taxon>
        <taxon>Eurotiales</taxon>
        <taxon>Aspergillaceae</taxon>
        <taxon>Aspergillus</taxon>
        <taxon>Aspergillus subgen. Nidulantes</taxon>
    </lineage>
</organism>
<dbReference type="InterPro" id="IPR029062">
    <property type="entry name" value="Class_I_gatase-like"/>
</dbReference>
<evidence type="ECO:0000313" key="5">
    <source>
        <dbReference type="Proteomes" id="UP000184073"/>
    </source>
</evidence>
<dbReference type="CDD" id="cd16442">
    <property type="entry name" value="BPL"/>
    <property type="match status" value="1"/>
</dbReference>
<gene>
    <name evidence="4" type="ORF">ASPVEDRAFT_61765</name>
</gene>
<evidence type="ECO:0000256" key="2">
    <source>
        <dbReference type="ARBA" id="ARBA00022598"/>
    </source>
</evidence>
<comment type="similarity">
    <text evidence="1">Belongs to the biotin--protein ligase family.</text>
</comment>
<dbReference type="STRING" id="1036611.A0A1L9PIJ1"/>
<dbReference type="Gene3D" id="3.30.930.10">
    <property type="entry name" value="Bira Bifunctional Protein, Domain 2"/>
    <property type="match status" value="1"/>
</dbReference>
<dbReference type="PANTHER" id="PTHR12835">
    <property type="entry name" value="BIOTIN PROTEIN LIGASE"/>
    <property type="match status" value="1"/>
</dbReference>
<dbReference type="AlphaFoldDB" id="A0A1L9PIJ1"/>
<dbReference type="SUPFAM" id="SSF52317">
    <property type="entry name" value="Class I glutamine amidotransferase-like"/>
    <property type="match status" value="1"/>
</dbReference>
<name>A0A1L9PIJ1_ASPVE</name>
<dbReference type="PROSITE" id="PS51733">
    <property type="entry name" value="BPL_LPL_CATALYTIC"/>
    <property type="match status" value="1"/>
</dbReference>
<accession>A0A1L9PIJ1</accession>
<dbReference type="InterPro" id="IPR004408">
    <property type="entry name" value="Biotin_CoA_COase_ligase"/>
</dbReference>
<feature type="domain" description="BPL/LPL catalytic" evidence="3">
    <location>
        <begin position="393"/>
        <end position="599"/>
    </location>
</feature>
<dbReference type="SUPFAM" id="SSF55681">
    <property type="entry name" value="Class II aaRS and biotin synthetases"/>
    <property type="match status" value="1"/>
</dbReference>
<dbReference type="InterPro" id="IPR004143">
    <property type="entry name" value="BPL_LPL_catalytic"/>
</dbReference>
<evidence type="ECO:0000313" key="4">
    <source>
        <dbReference type="EMBL" id="OJJ01354.1"/>
    </source>
</evidence>
<dbReference type="CDD" id="cd03144">
    <property type="entry name" value="GATase1_ScBLP_like"/>
    <property type="match status" value="1"/>
</dbReference>
<dbReference type="Pfam" id="PF03099">
    <property type="entry name" value="BPL_LplA_LipB"/>
    <property type="match status" value="1"/>
</dbReference>